<evidence type="ECO:0000313" key="3">
    <source>
        <dbReference type="Proteomes" id="UP000654370"/>
    </source>
</evidence>
<evidence type="ECO:0008006" key="4">
    <source>
        <dbReference type="Google" id="ProtNLM"/>
    </source>
</evidence>
<keyword evidence="3" id="KW-1185">Reference proteome</keyword>
<dbReference type="Proteomes" id="UP000654370">
    <property type="component" value="Unassembled WGS sequence"/>
</dbReference>
<feature type="region of interest" description="Disordered" evidence="1">
    <location>
        <begin position="102"/>
        <end position="122"/>
    </location>
</feature>
<comment type="caution">
    <text evidence="2">The sequence shown here is derived from an EMBL/GenBank/DDBJ whole genome shotgun (WGS) entry which is preliminary data.</text>
</comment>
<accession>A0A8H7UKE7</accession>
<gene>
    <name evidence="2" type="ORF">INT43_007066</name>
</gene>
<dbReference type="Gene3D" id="3.80.10.10">
    <property type="entry name" value="Ribonuclease Inhibitor"/>
    <property type="match status" value="1"/>
</dbReference>
<feature type="region of interest" description="Disordered" evidence="1">
    <location>
        <begin position="335"/>
        <end position="354"/>
    </location>
</feature>
<protein>
    <recommendedName>
        <fullName evidence="4">F-box domain-containing protein</fullName>
    </recommendedName>
</protein>
<dbReference type="EMBL" id="JAEPQZ010000004">
    <property type="protein sequence ID" value="KAG2182139.1"/>
    <property type="molecule type" value="Genomic_DNA"/>
</dbReference>
<dbReference type="AlphaFoldDB" id="A0A8H7UKE7"/>
<feature type="compositionally biased region" description="Low complexity" evidence="1">
    <location>
        <begin position="105"/>
        <end position="122"/>
    </location>
</feature>
<name>A0A8H7UKE7_MORIS</name>
<sequence length="449" mass="50686">MKVSHHNWSLPELVLDTIVHHLDTRKDVIAFSAVQRSWHLAAIRKLYDRLVVDVPQPIFEHRRAFLGRLENIMRIHKRGNYVDELVLKMKILQDEEAFVKPMVESSSSSTTTTKSSSRPTSPKGLVQMIRLLRKNSNASEDDPPPTSSQAPAPTPSMDIALTLFSIINQCRYLRKITLDFGKERYRMSLNADYLFRLMLQSGTGASTIKYLTITDLPKLYLPHNPITDWISSLYKLETFEASKIPSNFFTPDFQRKMARTAPPILCMTLKDITLWDTEADLVPNLWIPPSLESLTLENCSELTTSTPILSTVSLSCYHLRELYLPVKKNKLALVSRRSSGRGGAPPHGAPRRSPLEHGICQIVQHCPSLRVLDLAGNSGISNSVLLSICTMGENLVQVRMDDFRNFTGRDLQWSNSYHVDDISTPFSSAIEPQALATVTDFRPKAEVWA</sequence>
<dbReference type="InterPro" id="IPR032675">
    <property type="entry name" value="LRR_dom_sf"/>
</dbReference>
<evidence type="ECO:0000256" key="1">
    <source>
        <dbReference type="SAM" id="MobiDB-lite"/>
    </source>
</evidence>
<reference evidence="2" key="1">
    <citation type="submission" date="2020-12" db="EMBL/GenBank/DDBJ databases">
        <title>Metabolic potential, ecology and presence of endohyphal bacteria is reflected in genomic diversity of Mucoromycotina.</title>
        <authorList>
            <person name="Muszewska A."/>
            <person name="Okrasinska A."/>
            <person name="Steczkiewicz K."/>
            <person name="Drgas O."/>
            <person name="Orlowska M."/>
            <person name="Perlinska-Lenart U."/>
            <person name="Aleksandrzak-Piekarczyk T."/>
            <person name="Szatraj K."/>
            <person name="Zielenkiewicz U."/>
            <person name="Pilsyk S."/>
            <person name="Malc E."/>
            <person name="Mieczkowski P."/>
            <person name="Kruszewska J.S."/>
            <person name="Biernat P."/>
            <person name="Pawlowska J."/>
        </authorList>
    </citation>
    <scope>NUCLEOTIDE SEQUENCE</scope>
    <source>
        <strain evidence="2">WA0000067209</strain>
    </source>
</reference>
<evidence type="ECO:0000313" key="2">
    <source>
        <dbReference type="EMBL" id="KAG2182139.1"/>
    </source>
</evidence>
<organism evidence="2 3">
    <name type="scientific">Mortierella isabellina</name>
    <name type="common">Filamentous fungus</name>
    <name type="synonym">Umbelopsis isabellina</name>
    <dbReference type="NCBI Taxonomy" id="91625"/>
    <lineage>
        <taxon>Eukaryota</taxon>
        <taxon>Fungi</taxon>
        <taxon>Fungi incertae sedis</taxon>
        <taxon>Mucoromycota</taxon>
        <taxon>Mucoromycotina</taxon>
        <taxon>Umbelopsidomycetes</taxon>
        <taxon>Umbelopsidales</taxon>
        <taxon>Umbelopsidaceae</taxon>
        <taxon>Umbelopsis</taxon>
    </lineage>
</organism>
<dbReference type="SUPFAM" id="SSF52047">
    <property type="entry name" value="RNI-like"/>
    <property type="match status" value="1"/>
</dbReference>
<proteinExistence type="predicted"/>
<dbReference type="OrthoDB" id="10257471at2759"/>